<dbReference type="GO" id="GO:0031297">
    <property type="term" value="P:replication fork processing"/>
    <property type="evidence" value="ECO:0007669"/>
    <property type="project" value="TreeGrafter"/>
</dbReference>
<sequence>MKNQRLTMRGMDRHVDSVLHVMVIDRDENHTNRVVFASHMGLPEEVIAVNAGFLEGRPLFLNNTEYERYHSEAYKRKERKIGEGDTVHGVLYNSLTRIEGVEEQVVDPSKESNKAFIVSTEGNIAECVSRHVINRFGLPKEWSEHYYTLFDDYIQPLDIIRNEDYMTVWPELKAVRLNAAESDVIDIMNRSLAEGVLTIPSTHLEGAFSPEWTMKEYMVNNSDIFAKMLSELKPQHNVGDPIDPAIATLKRIPFPAQANLIQAIVNTLDDEDSVICSGDMGTGKSLITTAVARILQAKRERNLRMVPSGQKKKSRKGLAVLLSAPGITLPKWKTKEILGTLPNAKVTIIKSADEMMKLYQKIKAGYEPTGLEFFLIGIDKAKRGNELFFSGVWKAIHEQGETQEFGWFCPDCGRRLHKKVEGGIEPLDWEDVADGVPPTADAISDARFEKKLLPNGLIQDEKVKWKSTKKVTTCTNHVGFYGEKYHEEKEEFIEDELSSKRLKWKALGVKDMSDKEDAFVEKGSFNCQSKLYRPALRSRGETRNKPVVMIAEVLKKCNGWFDLLVMDEVHQCKADGTGRGYAFAQMVKAAKKNLLLTGTLTNGKSSSIKEILWRTDAKSLLAAGVNAKTGSITWAERYGKLKQVVKFEEGHESGVHTRQKRKPYAPKEEPGIAPQMTSQFLLHKACFLELGDMGLPLVELKEEPIFVDMDPEHQAYYRLFHDELFDHCSLAARMGAKGAFSKFIPSTINYGDRPDFGASVQFKGTGEAEGKVISAPILEGKHAKERRMLKLVKKELSEGRRAVIFTNYSGKYGINERIKELLDEEGIHSEILTTAIGTDKRQEKLDQLKENEVPVVICNMGLVEVGLDLLYWPTIIYYQLNYEVSKIRQSSRRAWRIGQEKECRVYYLVYNGTQQMAQFLTIMSARGHALMTEGRLDKGELAKYSRDEVSSLASDLAACFATSDVATAWKELAAKDMENVETVSEGSFKDVLQNRMKSLANQTLRMAGVESQELESVSIKEQIITWIEASVTSSVSKRFALNHIDAILARIDEGLSGFTVIDDQLQVDLIDAFGFAMVPDAEIVAYLTNNRSQVEERKKHTGIKLVASNHTGKGKKKLSDGQLAFDLFGDM</sequence>
<accession>A0AB39BMZ6</accession>
<keyword evidence="3" id="KW-0067">ATP-binding</keyword>
<dbReference type="Gene3D" id="3.40.50.300">
    <property type="entry name" value="P-loop containing nucleotide triphosphate hydrolases"/>
    <property type="match status" value="1"/>
</dbReference>
<evidence type="ECO:0000256" key="1">
    <source>
        <dbReference type="ARBA" id="ARBA00022801"/>
    </source>
</evidence>
<gene>
    <name evidence="3" type="ORF">AB3N04_00920</name>
</gene>
<evidence type="ECO:0000259" key="2">
    <source>
        <dbReference type="Pfam" id="PF00271"/>
    </source>
</evidence>
<dbReference type="PANTHER" id="PTHR45766:SF6">
    <property type="entry name" value="SWI_SNF-RELATED MATRIX-ASSOCIATED ACTIN-DEPENDENT REGULATOR OF CHROMATIN SUBFAMILY A-LIKE PROTEIN 1"/>
    <property type="match status" value="1"/>
</dbReference>
<feature type="domain" description="Helicase C-terminal" evidence="2">
    <location>
        <begin position="788"/>
        <end position="898"/>
    </location>
</feature>
<keyword evidence="1" id="KW-0378">Hydrolase</keyword>
<dbReference type="GO" id="GO:0016787">
    <property type="term" value="F:hydrolase activity"/>
    <property type="evidence" value="ECO:0007669"/>
    <property type="project" value="UniProtKB-KW"/>
</dbReference>
<dbReference type="Pfam" id="PF00271">
    <property type="entry name" value="Helicase_C"/>
    <property type="match status" value="1"/>
</dbReference>
<dbReference type="InterPro" id="IPR001650">
    <property type="entry name" value="Helicase_C-like"/>
</dbReference>
<dbReference type="GO" id="GO:0004386">
    <property type="term" value="F:helicase activity"/>
    <property type="evidence" value="ECO:0007669"/>
    <property type="project" value="UniProtKB-KW"/>
</dbReference>
<proteinExistence type="predicted"/>
<dbReference type="AlphaFoldDB" id="A0AB39BMZ6"/>
<keyword evidence="3" id="KW-0547">Nucleotide-binding</keyword>
<reference evidence="3" key="1">
    <citation type="submission" date="2024-07" db="EMBL/GenBank/DDBJ databases">
        <title>Identification and characteristics of an arsenic-resistant bacterial isolate, which belongs to a novel species.</title>
        <authorList>
            <person name="Juszczyk A."/>
            <person name="Kowalczyk A."/>
            <person name="Was K."/>
            <person name="Kosowicz W."/>
            <person name="Budzyn A."/>
            <person name="Latowski D."/>
        </authorList>
    </citation>
    <scope>NUCLEOTIDE SEQUENCE</scope>
    <source>
        <strain evidence="3">As8PL</strain>
        <plasmid evidence="3">unnamed</plasmid>
    </source>
</reference>
<dbReference type="GO" id="GO:0006281">
    <property type="term" value="P:DNA repair"/>
    <property type="evidence" value="ECO:0007669"/>
    <property type="project" value="TreeGrafter"/>
</dbReference>
<dbReference type="RefSeq" id="WP_368502690.1">
    <property type="nucleotide sequence ID" value="NZ_CP162550.1"/>
</dbReference>
<dbReference type="InterPro" id="IPR027417">
    <property type="entry name" value="P-loop_NTPase"/>
</dbReference>
<geneLocation type="plasmid" evidence="3">
    <name>unnamed</name>
</geneLocation>
<evidence type="ECO:0000313" key="3">
    <source>
        <dbReference type="EMBL" id="XDI35072.1"/>
    </source>
</evidence>
<organism evidence="3">
    <name type="scientific">Alkalihalophilus sp. As8PL</name>
    <dbReference type="NCBI Taxonomy" id="3237103"/>
    <lineage>
        <taxon>Bacteria</taxon>
        <taxon>Bacillati</taxon>
        <taxon>Bacillota</taxon>
        <taxon>Bacilli</taxon>
        <taxon>Bacillales</taxon>
        <taxon>Bacillaceae</taxon>
        <taxon>Alkalihalophilus</taxon>
    </lineage>
</organism>
<protein>
    <submittedName>
        <fullName evidence="3">Helicase-related protein</fullName>
    </submittedName>
</protein>
<dbReference type="EMBL" id="CP162550">
    <property type="protein sequence ID" value="XDI35072.1"/>
    <property type="molecule type" value="Genomic_DNA"/>
</dbReference>
<dbReference type="PANTHER" id="PTHR45766">
    <property type="entry name" value="DNA ANNEALING HELICASE AND ENDONUCLEASE ZRANB3 FAMILY MEMBER"/>
    <property type="match status" value="1"/>
</dbReference>
<name>A0AB39BMZ6_9BACI</name>
<keyword evidence="3" id="KW-0347">Helicase</keyword>
<dbReference type="SUPFAM" id="SSF52540">
    <property type="entry name" value="P-loop containing nucleoside triphosphate hydrolases"/>
    <property type="match status" value="2"/>
</dbReference>
<keyword evidence="3" id="KW-0614">Plasmid</keyword>